<evidence type="ECO:0000313" key="1">
    <source>
        <dbReference type="EMBL" id="KKK70153.1"/>
    </source>
</evidence>
<name>A0A0F8XME5_9ZZZZ</name>
<dbReference type="EMBL" id="LAZR01058315">
    <property type="protein sequence ID" value="KKK70153.1"/>
    <property type="molecule type" value="Genomic_DNA"/>
</dbReference>
<gene>
    <name evidence="1" type="ORF">LCGC14_2926860</name>
</gene>
<proteinExistence type="predicted"/>
<dbReference type="AlphaFoldDB" id="A0A0F8XME5"/>
<comment type="caution">
    <text evidence="1">The sequence shown here is derived from an EMBL/GenBank/DDBJ whole genome shotgun (WGS) entry which is preliminary data.</text>
</comment>
<reference evidence="1" key="1">
    <citation type="journal article" date="2015" name="Nature">
        <title>Complex archaea that bridge the gap between prokaryotes and eukaryotes.</title>
        <authorList>
            <person name="Spang A."/>
            <person name="Saw J.H."/>
            <person name="Jorgensen S.L."/>
            <person name="Zaremba-Niedzwiedzka K."/>
            <person name="Martijn J."/>
            <person name="Lind A.E."/>
            <person name="van Eijk R."/>
            <person name="Schleper C."/>
            <person name="Guy L."/>
            <person name="Ettema T.J."/>
        </authorList>
    </citation>
    <scope>NUCLEOTIDE SEQUENCE</scope>
</reference>
<organism evidence="1">
    <name type="scientific">marine sediment metagenome</name>
    <dbReference type="NCBI Taxonomy" id="412755"/>
    <lineage>
        <taxon>unclassified sequences</taxon>
        <taxon>metagenomes</taxon>
        <taxon>ecological metagenomes</taxon>
    </lineage>
</organism>
<sequence>MKVTLCREEELACIISLENNKRLGEWGKSALTKLLKERGLKPKLAPH</sequence>
<accession>A0A0F8XME5</accession>
<protein>
    <submittedName>
        <fullName evidence="1">Uncharacterized protein</fullName>
    </submittedName>
</protein>